<protein>
    <submittedName>
        <fullName evidence="1">Uncharacterized protein</fullName>
    </submittedName>
</protein>
<sequence>MGIGGLFTPLLVLASLVGASSALSSDAEAAVITRRQMASSPEGWEYKPAIKEGKIPNRRLRDAYTALQAWKKAMSSDPYGVTENWVGPNVCDYKGVFCEQALDNPCQTVVAGIDLNHADISGYIPAEFGLLADLALLHLNSNRFRGFIPGTFTNLRLLHELDISNNRFAGPFPAVLEKLPGLKYLDVRFNDFEGELPCSLFHKDLDALFLNNNKFTKIPDNFGESPVSVVVLAHNNIEGHIPRSTGNMSRTLNEIIFSHNKMSGAIPGEIGRLKELRVLDISSNSFMGNLPKSMRDLRSLEHFDISGNKLKGTIPSGICNLPKLKHFAFGHNSFHDTSEHCGPSEQKSDASRVSGKCSAESCQRAPRKIHHERPITVATTYPPAPAPAPTPTPSPPQTDYLRTSLWRGMAPRRTCQSLFLFVRFRCAQN</sequence>
<organism evidence="1 2">
    <name type="scientific">Melastoma candidum</name>
    <dbReference type="NCBI Taxonomy" id="119954"/>
    <lineage>
        <taxon>Eukaryota</taxon>
        <taxon>Viridiplantae</taxon>
        <taxon>Streptophyta</taxon>
        <taxon>Embryophyta</taxon>
        <taxon>Tracheophyta</taxon>
        <taxon>Spermatophyta</taxon>
        <taxon>Magnoliopsida</taxon>
        <taxon>eudicotyledons</taxon>
        <taxon>Gunneridae</taxon>
        <taxon>Pentapetalae</taxon>
        <taxon>rosids</taxon>
        <taxon>malvids</taxon>
        <taxon>Myrtales</taxon>
        <taxon>Melastomataceae</taxon>
        <taxon>Melastomatoideae</taxon>
        <taxon>Melastomateae</taxon>
        <taxon>Melastoma</taxon>
    </lineage>
</organism>
<name>A0ACB9SE84_9MYRT</name>
<proteinExistence type="predicted"/>
<evidence type="ECO:0000313" key="2">
    <source>
        <dbReference type="Proteomes" id="UP001057402"/>
    </source>
</evidence>
<reference evidence="2" key="1">
    <citation type="journal article" date="2023" name="Front. Plant Sci.">
        <title>Chromosomal-level genome assembly of Melastoma candidum provides insights into trichome evolution.</title>
        <authorList>
            <person name="Zhong Y."/>
            <person name="Wu W."/>
            <person name="Sun C."/>
            <person name="Zou P."/>
            <person name="Liu Y."/>
            <person name="Dai S."/>
            <person name="Zhou R."/>
        </authorList>
    </citation>
    <scope>NUCLEOTIDE SEQUENCE [LARGE SCALE GENOMIC DNA]</scope>
</reference>
<accession>A0ACB9SE84</accession>
<dbReference type="Proteomes" id="UP001057402">
    <property type="component" value="Chromosome 1"/>
</dbReference>
<gene>
    <name evidence="1" type="ORF">MLD38_001778</name>
</gene>
<evidence type="ECO:0000313" key="1">
    <source>
        <dbReference type="EMBL" id="KAI4389562.1"/>
    </source>
</evidence>
<keyword evidence="2" id="KW-1185">Reference proteome</keyword>
<comment type="caution">
    <text evidence="1">The sequence shown here is derived from an EMBL/GenBank/DDBJ whole genome shotgun (WGS) entry which is preliminary data.</text>
</comment>
<dbReference type="EMBL" id="CM042880">
    <property type="protein sequence ID" value="KAI4389562.1"/>
    <property type="molecule type" value="Genomic_DNA"/>
</dbReference>